<evidence type="ECO:0000256" key="3">
    <source>
        <dbReference type="ARBA" id="ARBA00022771"/>
    </source>
</evidence>
<keyword evidence="5" id="KW-0539">Nucleus</keyword>
<evidence type="ECO:0000256" key="5">
    <source>
        <dbReference type="ARBA" id="ARBA00023242"/>
    </source>
</evidence>
<keyword evidence="4" id="KW-0862">Zinc</keyword>
<dbReference type="GO" id="GO:0005634">
    <property type="term" value="C:nucleus"/>
    <property type="evidence" value="ECO:0007669"/>
    <property type="project" value="UniProtKB-SubCell"/>
</dbReference>
<dbReference type="InterPro" id="IPR012337">
    <property type="entry name" value="RNaseH-like_sf"/>
</dbReference>
<dbReference type="PANTHER" id="PTHR46481">
    <property type="entry name" value="ZINC FINGER BED DOMAIN-CONTAINING PROTEIN 4"/>
    <property type="match status" value="1"/>
</dbReference>
<dbReference type="InterPro" id="IPR008906">
    <property type="entry name" value="HATC_C_dom"/>
</dbReference>
<dbReference type="PANTHER" id="PTHR46481:SF10">
    <property type="entry name" value="ZINC FINGER BED DOMAIN-CONTAINING PROTEIN 39"/>
    <property type="match status" value="1"/>
</dbReference>
<dbReference type="Proteomes" id="UP001153636">
    <property type="component" value="Chromosome 2"/>
</dbReference>
<dbReference type="Pfam" id="PF05699">
    <property type="entry name" value="Dimer_Tnp_hAT"/>
    <property type="match status" value="1"/>
</dbReference>
<gene>
    <name evidence="7" type="ORF">PSYICH_LOCUS6598</name>
</gene>
<organism evidence="7 8">
    <name type="scientific">Psylliodes chrysocephalus</name>
    <dbReference type="NCBI Taxonomy" id="3402493"/>
    <lineage>
        <taxon>Eukaryota</taxon>
        <taxon>Metazoa</taxon>
        <taxon>Ecdysozoa</taxon>
        <taxon>Arthropoda</taxon>
        <taxon>Hexapoda</taxon>
        <taxon>Insecta</taxon>
        <taxon>Pterygota</taxon>
        <taxon>Neoptera</taxon>
        <taxon>Endopterygota</taxon>
        <taxon>Coleoptera</taxon>
        <taxon>Polyphaga</taxon>
        <taxon>Cucujiformia</taxon>
        <taxon>Chrysomeloidea</taxon>
        <taxon>Chrysomelidae</taxon>
        <taxon>Galerucinae</taxon>
        <taxon>Alticini</taxon>
        <taxon>Psylliodes</taxon>
    </lineage>
</organism>
<dbReference type="InterPro" id="IPR052035">
    <property type="entry name" value="ZnF_BED_domain_contain"/>
</dbReference>
<dbReference type="OrthoDB" id="1607513at2759"/>
<evidence type="ECO:0000313" key="7">
    <source>
        <dbReference type="EMBL" id="CAH1106935.1"/>
    </source>
</evidence>
<proteinExistence type="predicted"/>
<accession>A0A9P0CVI6</accession>
<dbReference type="EMBL" id="OV651814">
    <property type="protein sequence ID" value="CAH1106935.1"/>
    <property type="molecule type" value="Genomic_DNA"/>
</dbReference>
<name>A0A9P0CVI6_9CUCU</name>
<keyword evidence="8" id="KW-1185">Reference proteome</keyword>
<comment type="subcellular location">
    <subcellularLocation>
        <location evidence="1">Nucleus</location>
    </subcellularLocation>
</comment>
<feature type="domain" description="HAT C-terminal dimerisation" evidence="6">
    <location>
        <begin position="198"/>
        <end position="274"/>
    </location>
</feature>
<evidence type="ECO:0000259" key="6">
    <source>
        <dbReference type="Pfam" id="PF05699"/>
    </source>
</evidence>
<sequence length="343" mass="39416">MFRRITELKEEVRASLAALGKEDWPMLSNQEFDYVTELIEILAPMESTTVVMSAEKYVALSSVIIITNGLRDLYKDMSKKSFSPLSESVLQNIIIGIDTRFKNLESSSTLLLSTFLDPRFKLVGFSAESFVEKAKNLATNALTPIVEQKTKDNDTSLSVSVPQPQNTESKNVSIWSTFDAKASNFTPSRTKRSRAILEIQRYLEEPLLNRSKNPLEWRKEHSYNFPHLSKLVKLKFGTIATSIPCERTFSKSGQLISDRRNRLSSSKVKQIMFTPNKTPKRVWENYTTNTLREPISQKLRPAKVSSLGLAKELYYKNKAKLVEEVRLRQNQDRREEEIHEEKK</sequence>
<keyword evidence="2" id="KW-0479">Metal-binding</keyword>
<dbReference type="AlphaFoldDB" id="A0A9P0CVI6"/>
<keyword evidence="3" id="KW-0863">Zinc-finger</keyword>
<evidence type="ECO:0000256" key="1">
    <source>
        <dbReference type="ARBA" id="ARBA00004123"/>
    </source>
</evidence>
<dbReference type="GO" id="GO:0008270">
    <property type="term" value="F:zinc ion binding"/>
    <property type="evidence" value="ECO:0007669"/>
    <property type="project" value="UniProtKB-KW"/>
</dbReference>
<evidence type="ECO:0000256" key="4">
    <source>
        <dbReference type="ARBA" id="ARBA00022833"/>
    </source>
</evidence>
<reference evidence="7" key="1">
    <citation type="submission" date="2022-01" db="EMBL/GenBank/DDBJ databases">
        <authorList>
            <person name="King R."/>
        </authorList>
    </citation>
    <scope>NUCLEOTIDE SEQUENCE</scope>
</reference>
<evidence type="ECO:0000313" key="8">
    <source>
        <dbReference type="Proteomes" id="UP001153636"/>
    </source>
</evidence>
<dbReference type="SUPFAM" id="SSF53098">
    <property type="entry name" value="Ribonuclease H-like"/>
    <property type="match status" value="1"/>
</dbReference>
<evidence type="ECO:0000256" key="2">
    <source>
        <dbReference type="ARBA" id="ARBA00022723"/>
    </source>
</evidence>
<protein>
    <recommendedName>
        <fullName evidence="6">HAT C-terminal dimerisation domain-containing protein</fullName>
    </recommendedName>
</protein>
<dbReference type="GO" id="GO:0046983">
    <property type="term" value="F:protein dimerization activity"/>
    <property type="evidence" value="ECO:0007669"/>
    <property type="project" value="InterPro"/>
</dbReference>